<dbReference type="RefSeq" id="WP_341406974.1">
    <property type="nucleotide sequence ID" value="NZ_JBBUKT010000010.1"/>
</dbReference>
<evidence type="ECO:0000313" key="2">
    <source>
        <dbReference type="Proteomes" id="UP001371305"/>
    </source>
</evidence>
<reference evidence="1 2" key="1">
    <citation type="submission" date="2024-04" db="EMBL/GenBank/DDBJ databases">
        <title>Luteolibacter sp. isolated from soil.</title>
        <authorList>
            <person name="An J."/>
        </authorList>
    </citation>
    <scope>NUCLEOTIDE SEQUENCE [LARGE SCALE GENOMIC DNA]</scope>
    <source>
        <strain evidence="1 2">Y139</strain>
    </source>
</reference>
<keyword evidence="2" id="KW-1185">Reference proteome</keyword>
<name>A0ABU9AZW7_9BACT</name>
<accession>A0ABU9AZW7</accession>
<dbReference type="InterPro" id="IPR018680">
    <property type="entry name" value="DUF2164"/>
</dbReference>
<dbReference type="EMBL" id="JBBUKT010000010">
    <property type="protein sequence ID" value="MEK7953211.1"/>
    <property type="molecule type" value="Genomic_DNA"/>
</dbReference>
<gene>
    <name evidence="1" type="ORF">WKV53_22035</name>
</gene>
<sequence length="88" mass="10167">MPVRLTPDQRKKAIQSIGRYLEKELEQDIGEMQAGFLLDYILTEIAPIAYNQGVSDARRFVEEKLLDLSGTCFEHEFSFWNQGTGKRK</sequence>
<dbReference type="Proteomes" id="UP001371305">
    <property type="component" value="Unassembled WGS sequence"/>
</dbReference>
<proteinExistence type="predicted"/>
<dbReference type="Pfam" id="PF09932">
    <property type="entry name" value="DUF2164"/>
    <property type="match status" value="1"/>
</dbReference>
<protein>
    <submittedName>
        <fullName evidence="1">DUF2164 domain-containing protein</fullName>
    </submittedName>
</protein>
<organism evidence="1 2">
    <name type="scientific">Luteolibacter soli</name>
    <dbReference type="NCBI Taxonomy" id="3135280"/>
    <lineage>
        <taxon>Bacteria</taxon>
        <taxon>Pseudomonadati</taxon>
        <taxon>Verrucomicrobiota</taxon>
        <taxon>Verrucomicrobiia</taxon>
        <taxon>Verrucomicrobiales</taxon>
        <taxon>Verrucomicrobiaceae</taxon>
        <taxon>Luteolibacter</taxon>
    </lineage>
</organism>
<evidence type="ECO:0000313" key="1">
    <source>
        <dbReference type="EMBL" id="MEK7953211.1"/>
    </source>
</evidence>
<comment type="caution">
    <text evidence="1">The sequence shown here is derived from an EMBL/GenBank/DDBJ whole genome shotgun (WGS) entry which is preliminary data.</text>
</comment>